<dbReference type="EMBL" id="JAGPXF010000005">
    <property type="protein sequence ID" value="KAH7241489.1"/>
    <property type="molecule type" value="Genomic_DNA"/>
</dbReference>
<gene>
    <name evidence="2" type="ORF">BKA59DRAFT_478698</name>
</gene>
<keyword evidence="3" id="KW-1185">Reference proteome</keyword>
<comment type="caution">
    <text evidence="2">The sequence shown here is derived from an EMBL/GenBank/DDBJ whole genome shotgun (WGS) entry which is preliminary data.</text>
</comment>
<organism evidence="2 3">
    <name type="scientific">Fusarium tricinctum</name>
    <dbReference type="NCBI Taxonomy" id="61284"/>
    <lineage>
        <taxon>Eukaryota</taxon>
        <taxon>Fungi</taxon>
        <taxon>Dikarya</taxon>
        <taxon>Ascomycota</taxon>
        <taxon>Pezizomycotina</taxon>
        <taxon>Sordariomycetes</taxon>
        <taxon>Hypocreomycetidae</taxon>
        <taxon>Hypocreales</taxon>
        <taxon>Nectriaceae</taxon>
        <taxon>Fusarium</taxon>
        <taxon>Fusarium tricinctum species complex</taxon>
    </lineage>
</organism>
<dbReference type="AlphaFoldDB" id="A0A8K0RUX1"/>
<dbReference type="InterPro" id="IPR043472">
    <property type="entry name" value="Macro_dom-like"/>
</dbReference>
<evidence type="ECO:0000256" key="1">
    <source>
        <dbReference type="SAM" id="Coils"/>
    </source>
</evidence>
<reference evidence="2" key="1">
    <citation type="journal article" date="2021" name="Nat. Commun.">
        <title>Genetic determinants of endophytism in the Arabidopsis root mycobiome.</title>
        <authorList>
            <person name="Mesny F."/>
            <person name="Miyauchi S."/>
            <person name="Thiergart T."/>
            <person name="Pickel B."/>
            <person name="Atanasova L."/>
            <person name="Karlsson M."/>
            <person name="Huettel B."/>
            <person name="Barry K.W."/>
            <person name="Haridas S."/>
            <person name="Chen C."/>
            <person name="Bauer D."/>
            <person name="Andreopoulos W."/>
            <person name="Pangilinan J."/>
            <person name="LaButti K."/>
            <person name="Riley R."/>
            <person name="Lipzen A."/>
            <person name="Clum A."/>
            <person name="Drula E."/>
            <person name="Henrissat B."/>
            <person name="Kohler A."/>
            <person name="Grigoriev I.V."/>
            <person name="Martin F.M."/>
            <person name="Hacquard S."/>
        </authorList>
    </citation>
    <scope>NUCLEOTIDE SEQUENCE</scope>
    <source>
        <strain evidence="2">MPI-SDFR-AT-0068</strain>
    </source>
</reference>
<evidence type="ECO:0000313" key="2">
    <source>
        <dbReference type="EMBL" id="KAH7241489.1"/>
    </source>
</evidence>
<dbReference type="Proteomes" id="UP000813427">
    <property type="component" value="Unassembled WGS sequence"/>
</dbReference>
<dbReference type="PANTHER" id="PTHR12521">
    <property type="entry name" value="PROTEIN C6ORF130"/>
    <property type="match status" value="1"/>
</dbReference>
<dbReference type="PANTHER" id="PTHR12521:SF0">
    <property type="entry name" value="ADP-RIBOSE GLYCOHYDROLASE OARD1"/>
    <property type="match status" value="1"/>
</dbReference>
<dbReference type="InterPro" id="IPR050892">
    <property type="entry name" value="ADP-ribose_metab_enzymes"/>
</dbReference>
<sequence length="191" mass="20803">MAAPVFALEATSLNTVRSLPSDIYLVHATNCIAEWGSGIAAELATVFPEACKEYKKFCQSAKTDASSRWPPRTLAGRSYIIPPQASDIARGAPNIHIVCLFTSYGYGRANPRSGKPGKDNARKILAQTRAALKEMREQLATEACQTSEGVTTIYSPMFNSGAFQVPWGETSKLIEDEFNGFEGHWLVMAPP</sequence>
<name>A0A8K0RUX1_9HYPO</name>
<dbReference type="OrthoDB" id="2155246at2759"/>
<dbReference type="Gene3D" id="3.40.220.10">
    <property type="entry name" value="Leucine Aminopeptidase, subunit E, domain 1"/>
    <property type="match status" value="1"/>
</dbReference>
<dbReference type="SUPFAM" id="SSF52949">
    <property type="entry name" value="Macro domain-like"/>
    <property type="match status" value="1"/>
</dbReference>
<dbReference type="GO" id="GO:0140291">
    <property type="term" value="P:peptidyl-glutamate ADP-deribosylation"/>
    <property type="evidence" value="ECO:0007669"/>
    <property type="project" value="TreeGrafter"/>
</dbReference>
<keyword evidence="1" id="KW-0175">Coiled coil</keyword>
<evidence type="ECO:0008006" key="4">
    <source>
        <dbReference type="Google" id="ProtNLM"/>
    </source>
</evidence>
<feature type="coiled-coil region" evidence="1">
    <location>
        <begin position="118"/>
        <end position="145"/>
    </location>
</feature>
<accession>A0A8K0RUX1</accession>
<evidence type="ECO:0000313" key="3">
    <source>
        <dbReference type="Proteomes" id="UP000813427"/>
    </source>
</evidence>
<protein>
    <recommendedName>
        <fullName evidence="4">ADP-ribose 1''-phosphate phosphatase</fullName>
    </recommendedName>
</protein>
<proteinExistence type="predicted"/>